<keyword evidence="3" id="KW-1185">Reference proteome</keyword>
<feature type="compositionally biased region" description="Basic and acidic residues" evidence="1">
    <location>
        <begin position="591"/>
        <end position="631"/>
    </location>
</feature>
<feature type="compositionally biased region" description="Polar residues" evidence="1">
    <location>
        <begin position="743"/>
        <end position="770"/>
    </location>
</feature>
<dbReference type="EMBL" id="AZIM01001514">
    <property type="protein sequence ID" value="ETE66637.1"/>
    <property type="molecule type" value="Genomic_DNA"/>
</dbReference>
<feature type="compositionally biased region" description="Basic residues" evidence="1">
    <location>
        <begin position="581"/>
        <end position="590"/>
    </location>
</feature>
<feature type="region of interest" description="Disordered" evidence="1">
    <location>
        <begin position="554"/>
        <end position="773"/>
    </location>
</feature>
<protein>
    <submittedName>
        <fullName evidence="2">Axoneme-associated protein</fullName>
    </submittedName>
</protein>
<dbReference type="Proteomes" id="UP000018936">
    <property type="component" value="Unassembled WGS sequence"/>
</dbReference>
<proteinExistence type="predicted"/>
<gene>
    <name evidence="2" type="primary">mst101(2)</name>
    <name evidence="2" type="ORF">L345_07589</name>
</gene>
<organism evidence="2 3">
    <name type="scientific">Ophiophagus hannah</name>
    <name type="common">King cobra</name>
    <name type="synonym">Naja hannah</name>
    <dbReference type="NCBI Taxonomy" id="8665"/>
    <lineage>
        <taxon>Eukaryota</taxon>
        <taxon>Metazoa</taxon>
        <taxon>Chordata</taxon>
        <taxon>Craniata</taxon>
        <taxon>Vertebrata</taxon>
        <taxon>Euteleostomi</taxon>
        <taxon>Lepidosauria</taxon>
        <taxon>Squamata</taxon>
        <taxon>Bifurcata</taxon>
        <taxon>Unidentata</taxon>
        <taxon>Episquamata</taxon>
        <taxon>Toxicofera</taxon>
        <taxon>Serpentes</taxon>
        <taxon>Colubroidea</taxon>
        <taxon>Elapidae</taxon>
        <taxon>Elapinae</taxon>
        <taxon>Ophiophagus</taxon>
    </lineage>
</organism>
<evidence type="ECO:0000313" key="2">
    <source>
        <dbReference type="EMBL" id="ETE66637.1"/>
    </source>
</evidence>
<sequence>MVTGGFGWLFRSAQPALFRLPRITITPSLKHLPYRELSQLFAKLPPLEIRTQVVGTYPEGIFKLQVRHRWICRAKLCERGTWLESAALCLCVCVCVMRARTRSSGEKPSLELCFEKAHPKPQSSPFLLPHLSGADVKLLSLWAKKCASHQVCGKHRRCRHPLGANETVPSNQLELTLQKAKGRQLGQQGWMCLADHRKQHNRCVRGVCAGNLLPFLQFASTGKRRTRSRRMFHASIERRKCTERAAFGLWVAQAASVPHNWHRFATGVNRHTAPFNFGSCIGPKSLVILCWVPQRGRKDGLVRRTKCESKIVAFLLQQEVKGEFQSYLLADEIECLHCGVHPRCPGVSRRSLTCDRFKLRQVPFSRAVGTLNAKRRIAKPSKRCSEILRDGDLFLRKMQRWGQNKACIKGGKDRKIAGEGKRAKRFQVLFPKLVKAIKASRLDLRRQEVAKGDRWDIATRRKCESVAERLNFGWHGPWGMLQRSISVKKGSQVTFFRDVERKKIEGKGRAFLEGERDVWPARPLKLGCSGDSRQNQWLYSAMNQGGEVGVAFLPEEVGTGEGRAGERRKERREGGREEGKRRKKRRKEGKGRKEGRKEKEGKKGRKEREGRKEEGRKEGKKEKEGRKEGKKERKRRKEKEGTKEREGRKKEGRKKEGKKKKEGRKEGKRRKEEGRKEREGRKEEGKKERKRRKEGKRRKEEGMREGKKEKEEEEEGKRRKEREGGRKEKEGRTDREGRREGTVQLSGFQSINQNTAGREPWRSSSPTPCSSRGPYTISEAARSLLKNLQCWSTHDFWWQAVPLVNGPHSQEVSP</sequence>
<dbReference type="AlphaFoldDB" id="V8NYH0"/>
<feature type="non-terminal residue" evidence="2">
    <location>
        <position position="1"/>
    </location>
</feature>
<evidence type="ECO:0000256" key="1">
    <source>
        <dbReference type="SAM" id="MobiDB-lite"/>
    </source>
</evidence>
<feature type="compositionally biased region" description="Basic and acidic residues" evidence="1">
    <location>
        <begin position="697"/>
        <end position="741"/>
    </location>
</feature>
<feature type="compositionally biased region" description="Basic and acidic residues" evidence="1">
    <location>
        <begin position="663"/>
        <end position="687"/>
    </location>
</feature>
<accession>V8NYH0</accession>
<reference evidence="2 3" key="1">
    <citation type="journal article" date="2013" name="Proc. Natl. Acad. Sci. U.S.A.">
        <title>The king cobra genome reveals dynamic gene evolution and adaptation in the snake venom system.</title>
        <authorList>
            <person name="Vonk F.J."/>
            <person name="Casewell N.R."/>
            <person name="Henkel C.V."/>
            <person name="Heimberg A.M."/>
            <person name="Jansen H.J."/>
            <person name="McCleary R.J."/>
            <person name="Kerkkamp H.M."/>
            <person name="Vos R.A."/>
            <person name="Guerreiro I."/>
            <person name="Calvete J.J."/>
            <person name="Wuster W."/>
            <person name="Woods A.E."/>
            <person name="Logan J.M."/>
            <person name="Harrison R.A."/>
            <person name="Castoe T.A."/>
            <person name="de Koning A.P."/>
            <person name="Pollock D.D."/>
            <person name="Yandell M."/>
            <person name="Calderon D."/>
            <person name="Renjifo C."/>
            <person name="Currier R.B."/>
            <person name="Salgado D."/>
            <person name="Pla D."/>
            <person name="Sanz L."/>
            <person name="Hyder A.S."/>
            <person name="Ribeiro J.M."/>
            <person name="Arntzen J.W."/>
            <person name="van den Thillart G.E."/>
            <person name="Boetzer M."/>
            <person name="Pirovano W."/>
            <person name="Dirks R.P."/>
            <person name="Spaink H.P."/>
            <person name="Duboule D."/>
            <person name="McGlinn E."/>
            <person name="Kini R.M."/>
            <person name="Richardson M.K."/>
        </authorList>
    </citation>
    <scope>NUCLEOTIDE SEQUENCE</scope>
    <source>
        <tissue evidence="2">Blood</tissue>
    </source>
</reference>
<name>V8NYH0_OPHHA</name>
<feature type="compositionally biased region" description="Basic and acidic residues" evidence="1">
    <location>
        <begin position="638"/>
        <end position="649"/>
    </location>
</feature>
<comment type="caution">
    <text evidence="2">The sequence shown here is derived from an EMBL/GenBank/DDBJ whole genome shotgun (WGS) entry which is preliminary data.</text>
</comment>
<feature type="compositionally biased region" description="Basic and acidic residues" evidence="1">
    <location>
        <begin position="563"/>
        <end position="580"/>
    </location>
</feature>
<evidence type="ECO:0000313" key="3">
    <source>
        <dbReference type="Proteomes" id="UP000018936"/>
    </source>
</evidence>
<feature type="compositionally biased region" description="Basic residues" evidence="1">
    <location>
        <begin position="650"/>
        <end position="662"/>
    </location>
</feature>